<proteinExistence type="predicted"/>
<dbReference type="SUPFAM" id="SSF51445">
    <property type="entry name" value="(Trans)glycosidases"/>
    <property type="match status" value="1"/>
</dbReference>
<dbReference type="InterPro" id="IPR011583">
    <property type="entry name" value="Chitinase_II/V-like_cat"/>
</dbReference>
<dbReference type="InterPro" id="IPR001223">
    <property type="entry name" value="Glyco_hydro18_cat"/>
</dbReference>
<keyword evidence="2" id="KW-0378">Hydrolase</keyword>
<dbReference type="AlphaFoldDB" id="A0A806K052"/>
<sequence length="360" mass="40836">MNIMKHYNIKPRIKIAIIVLLLFSLSFCKSKPNEPDNLDLLPNIYSETDSLEGVTLDLPSPEDPLPVSSFGEIWAYVVAGRESGLKKGLPVSDIGYFGAEIDTYGKLTDVPRRRNISFTGKVHLVVACSSRSLSHFVLAPGSSVRRELIADLLAAARDFNGLQIDFEYIPSRDGDTFLSFLKDLRAGLPNDKMFTIALPARIRKLNNDQYDYEKIKPLVDRVLVMAYDEHWSGSRPGSVASLQWCRQVAEYSLNTIGHEKLIMGLPFYGRAWGDYNPSRALIYSTTENLINENNVTEIRRENGIPVFEYDKNVSVKVYYEDAYSLSARMEMYKSMGVSSIGFWRLGQETPDVWDYIKLDR</sequence>
<dbReference type="SMART" id="SM00636">
    <property type="entry name" value="Glyco_18"/>
    <property type="match status" value="1"/>
</dbReference>
<dbReference type="EMBL" id="JQ844218">
    <property type="protein sequence ID" value="AGS52982.1"/>
    <property type="molecule type" value="Genomic_DNA"/>
</dbReference>
<dbReference type="PANTHER" id="PTHR46066:SF2">
    <property type="entry name" value="CHITINASE DOMAIN-CONTAINING PROTEIN 1"/>
    <property type="match status" value="1"/>
</dbReference>
<protein>
    <submittedName>
        <fullName evidence="2">Glycoside hydrolase, family 18</fullName>
    </submittedName>
</protein>
<dbReference type="GO" id="GO:0008061">
    <property type="term" value="F:chitin binding"/>
    <property type="evidence" value="ECO:0007669"/>
    <property type="project" value="InterPro"/>
</dbReference>
<organism evidence="2">
    <name type="scientific">uncultured bacterium contig00030</name>
    <dbReference type="NCBI Taxonomy" id="1181519"/>
    <lineage>
        <taxon>Bacteria</taxon>
        <taxon>environmental samples</taxon>
    </lineage>
</organism>
<dbReference type="Gene3D" id="3.10.50.10">
    <property type="match status" value="1"/>
</dbReference>
<dbReference type="InterPro" id="IPR029070">
    <property type="entry name" value="Chitinase_insertion_sf"/>
</dbReference>
<feature type="domain" description="Chitinase II/V-like catalytic" evidence="1">
    <location>
        <begin position="71"/>
        <end position="348"/>
    </location>
</feature>
<name>A0A806K052_9BACT</name>
<dbReference type="InterPro" id="IPR017853">
    <property type="entry name" value="GH"/>
</dbReference>
<dbReference type="GO" id="GO:0016787">
    <property type="term" value="F:hydrolase activity"/>
    <property type="evidence" value="ECO:0007669"/>
    <property type="project" value="UniProtKB-KW"/>
</dbReference>
<evidence type="ECO:0000259" key="1">
    <source>
        <dbReference type="SMART" id="SM00636"/>
    </source>
</evidence>
<dbReference type="Gene3D" id="3.20.20.80">
    <property type="entry name" value="Glycosidases"/>
    <property type="match status" value="1"/>
</dbReference>
<evidence type="ECO:0000313" key="2">
    <source>
        <dbReference type="EMBL" id="AGS52982.1"/>
    </source>
</evidence>
<dbReference type="PANTHER" id="PTHR46066">
    <property type="entry name" value="CHITINASE DOMAIN-CONTAINING PROTEIN 1 FAMILY MEMBER"/>
    <property type="match status" value="1"/>
</dbReference>
<dbReference type="GO" id="GO:0005975">
    <property type="term" value="P:carbohydrate metabolic process"/>
    <property type="evidence" value="ECO:0007669"/>
    <property type="project" value="InterPro"/>
</dbReference>
<dbReference type="Pfam" id="PF00704">
    <property type="entry name" value="Glyco_hydro_18"/>
    <property type="match status" value="1"/>
</dbReference>
<accession>A0A806K052</accession>
<reference evidence="2" key="1">
    <citation type="submission" date="2012-03" db="EMBL/GenBank/DDBJ databases">
        <title>Functional metagenomics reveals considerable lignocellulase gene clusters in the gut microbiome of a wood-feeding higher termite.</title>
        <authorList>
            <person name="Liu N."/>
        </authorList>
    </citation>
    <scope>NUCLEOTIDE SEQUENCE</scope>
</reference>